<accession>A0AAN8G868</accession>
<dbReference type="PANTHER" id="PTHR24025">
    <property type="entry name" value="DESMOGLEIN FAMILY MEMBER"/>
    <property type="match status" value="1"/>
</dbReference>
<feature type="chain" id="PRO_5043052479" description="Cadherin domain-containing protein" evidence="10">
    <location>
        <begin position="20"/>
        <end position="700"/>
    </location>
</feature>
<gene>
    <name evidence="12" type="ORF">SNE40_021557</name>
</gene>
<proteinExistence type="predicted"/>
<evidence type="ECO:0000256" key="4">
    <source>
        <dbReference type="ARBA" id="ARBA00022837"/>
    </source>
</evidence>
<keyword evidence="3" id="KW-0677">Repeat</keyword>
<keyword evidence="2 9" id="KW-0812">Transmembrane</keyword>
<keyword evidence="4 8" id="KW-0106">Calcium</keyword>
<comment type="subcellular location">
    <subcellularLocation>
        <location evidence="1">Membrane</location>
    </subcellularLocation>
</comment>
<dbReference type="EMBL" id="JAZGQO010000018">
    <property type="protein sequence ID" value="KAK6167560.1"/>
    <property type="molecule type" value="Genomic_DNA"/>
</dbReference>
<evidence type="ECO:0000256" key="9">
    <source>
        <dbReference type="SAM" id="Phobius"/>
    </source>
</evidence>
<dbReference type="InterPro" id="IPR002126">
    <property type="entry name" value="Cadherin-like_dom"/>
</dbReference>
<dbReference type="InterPro" id="IPR050971">
    <property type="entry name" value="Cadherin-domain_protein"/>
</dbReference>
<dbReference type="GO" id="GO:0005509">
    <property type="term" value="F:calcium ion binding"/>
    <property type="evidence" value="ECO:0007669"/>
    <property type="project" value="UniProtKB-UniRule"/>
</dbReference>
<protein>
    <recommendedName>
        <fullName evidence="11">Cadherin domain-containing protein</fullName>
    </recommendedName>
</protein>
<dbReference type="AlphaFoldDB" id="A0AAN8G868"/>
<dbReference type="GO" id="GO:0005886">
    <property type="term" value="C:plasma membrane"/>
    <property type="evidence" value="ECO:0007669"/>
    <property type="project" value="InterPro"/>
</dbReference>
<feature type="domain" description="Cadherin" evidence="11">
    <location>
        <begin position="144"/>
        <end position="242"/>
    </location>
</feature>
<reference evidence="12 13" key="1">
    <citation type="submission" date="2024-01" db="EMBL/GenBank/DDBJ databases">
        <title>The genome of the rayed Mediterranean limpet Patella caerulea (Linnaeus, 1758).</title>
        <authorList>
            <person name="Anh-Thu Weber A."/>
            <person name="Halstead-Nussloch G."/>
        </authorList>
    </citation>
    <scope>NUCLEOTIDE SEQUENCE [LARGE SCALE GENOMIC DNA]</scope>
    <source>
        <strain evidence="12">AATW-2023a</strain>
        <tissue evidence="12">Whole specimen</tissue>
    </source>
</reference>
<feature type="domain" description="Cadherin" evidence="11">
    <location>
        <begin position="360"/>
        <end position="452"/>
    </location>
</feature>
<feature type="transmembrane region" description="Helical" evidence="9">
    <location>
        <begin position="592"/>
        <end position="614"/>
    </location>
</feature>
<dbReference type="CDD" id="cd11304">
    <property type="entry name" value="Cadherin_repeat"/>
    <property type="match status" value="3"/>
</dbReference>
<evidence type="ECO:0000256" key="2">
    <source>
        <dbReference type="ARBA" id="ARBA00022692"/>
    </source>
</evidence>
<dbReference type="SUPFAM" id="SSF49313">
    <property type="entry name" value="Cadherin-like"/>
    <property type="match status" value="4"/>
</dbReference>
<organism evidence="12 13">
    <name type="scientific">Patella caerulea</name>
    <name type="common">Rayed Mediterranean limpet</name>
    <dbReference type="NCBI Taxonomy" id="87958"/>
    <lineage>
        <taxon>Eukaryota</taxon>
        <taxon>Metazoa</taxon>
        <taxon>Spiralia</taxon>
        <taxon>Lophotrochozoa</taxon>
        <taxon>Mollusca</taxon>
        <taxon>Gastropoda</taxon>
        <taxon>Patellogastropoda</taxon>
        <taxon>Patelloidea</taxon>
        <taxon>Patellidae</taxon>
        <taxon>Patella</taxon>
    </lineage>
</organism>
<dbReference type="Gene3D" id="2.60.40.60">
    <property type="entry name" value="Cadherins"/>
    <property type="match status" value="4"/>
</dbReference>
<evidence type="ECO:0000256" key="8">
    <source>
        <dbReference type="PROSITE-ProRule" id="PRU00043"/>
    </source>
</evidence>
<evidence type="ECO:0000256" key="10">
    <source>
        <dbReference type="SAM" id="SignalP"/>
    </source>
</evidence>
<evidence type="ECO:0000259" key="11">
    <source>
        <dbReference type="PROSITE" id="PS50268"/>
    </source>
</evidence>
<dbReference type="Proteomes" id="UP001347796">
    <property type="component" value="Unassembled WGS sequence"/>
</dbReference>
<dbReference type="SMART" id="SM00112">
    <property type="entry name" value="CA"/>
    <property type="match status" value="3"/>
</dbReference>
<keyword evidence="10" id="KW-0732">Signal</keyword>
<keyword evidence="13" id="KW-1185">Reference proteome</keyword>
<evidence type="ECO:0000313" key="13">
    <source>
        <dbReference type="Proteomes" id="UP001347796"/>
    </source>
</evidence>
<evidence type="ECO:0000256" key="3">
    <source>
        <dbReference type="ARBA" id="ARBA00022737"/>
    </source>
</evidence>
<dbReference type="PROSITE" id="PS00232">
    <property type="entry name" value="CADHERIN_1"/>
    <property type="match status" value="1"/>
</dbReference>
<feature type="domain" description="Cadherin" evidence="11">
    <location>
        <begin position="243"/>
        <end position="349"/>
    </location>
</feature>
<comment type="caution">
    <text evidence="12">The sequence shown here is derived from an EMBL/GenBank/DDBJ whole genome shotgun (WGS) entry which is preliminary data.</text>
</comment>
<dbReference type="InterPro" id="IPR001368">
    <property type="entry name" value="TNFR/NGFR_Cys_rich_reg"/>
</dbReference>
<evidence type="ECO:0000256" key="6">
    <source>
        <dbReference type="ARBA" id="ARBA00022989"/>
    </source>
</evidence>
<evidence type="ECO:0000256" key="5">
    <source>
        <dbReference type="ARBA" id="ARBA00022889"/>
    </source>
</evidence>
<dbReference type="PROSITE" id="PS50268">
    <property type="entry name" value="CADHERIN_2"/>
    <property type="match status" value="3"/>
</dbReference>
<dbReference type="InterPro" id="IPR020894">
    <property type="entry name" value="Cadherin_CS"/>
</dbReference>
<dbReference type="GO" id="GO:0005911">
    <property type="term" value="C:cell-cell junction"/>
    <property type="evidence" value="ECO:0007669"/>
    <property type="project" value="TreeGrafter"/>
</dbReference>
<keyword evidence="5" id="KW-0130">Cell adhesion</keyword>
<dbReference type="PANTHER" id="PTHR24025:SF23">
    <property type="entry name" value="NEURAL-CADHERIN"/>
    <property type="match status" value="1"/>
</dbReference>
<dbReference type="PRINTS" id="PR00205">
    <property type="entry name" value="CADHERIN"/>
</dbReference>
<keyword evidence="7 9" id="KW-0472">Membrane</keyword>
<sequence>MRLLYLLLIFLQVHLHINSFSTDLQRLQTSIREDTRVETELSEITFDNVSSDQDENNFICYLQHVVPQPNTDPLIGPFEVRTVPRFGLTEFSVVYDPENGFPLNPLIQSAYQTRVCCYDATLTSDPPVCTPFFISVSKNTPPTISGVSEVTIDSELNSGGTVVQLVPADADNDPVTFSITSDPADARRFFAVDSSGLVTTTVNGKSIPYAKMTLNIFASDGKDTTSFPVTVNVNSVNHRPNILQLPLNVTIKENAAKETLITNFNFADEDGFTAPITPVCTVNPREESFKFAFDSNRNAYRLSNISDQPLDFESNNFYNISCVISDGFLDSVGETIGIYVENVNEAPVFAKSQHTCVLFESPAGESFCDVRFTATDPDNDAVTISLAGDFNNRFALTDNNRRLTFAVDYDLESVAFPSSVILNVVATDPFGATGTTTLNIAVTDINDNDPVFTTEITTIPVEYATGIGRIGAFTATDTDQGSNGDLEYELVNIFPPDAATHFNLFNNGELHYLSQFPDTLARTTALIVAKATDKGSPRRSATGTIALTFGTTTTTSTTTMTTTTMTTTTTTTTTTAPPTTTPFDFWARPENVAMFAILMTLLALALLAALLFCLRYCLTGACCGGPPIFSVFRRFCGQCCTGCCEPGACSGFVERCRGCDCDCDCCRPPKVRPQVVQSIDYNEDFWRKSDHYESGKPFHT</sequence>
<dbReference type="GO" id="GO:0007156">
    <property type="term" value="P:homophilic cell adhesion via plasma membrane adhesion molecules"/>
    <property type="evidence" value="ECO:0007669"/>
    <property type="project" value="InterPro"/>
</dbReference>
<evidence type="ECO:0000256" key="7">
    <source>
        <dbReference type="ARBA" id="ARBA00023136"/>
    </source>
</evidence>
<dbReference type="PROSITE" id="PS00652">
    <property type="entry name" value="TNFR_NGFR_1"/>
    <property type="match status" value="1"/>
</dbReference>
<feature type="signal peptide" evidence="10">
    <location>
        <begin position="1"/>
        <end position="19"/>
    </location>
</feature>
<dbReference type="InterPro" id="IPR015919">
    <property type="entry name" value="Cadherin-like_sf"/>
</dbReference>
<evidence type="ECO:0000313" key="12">
    <source>
        <dbReference type="EMBL" id="KAK6167560.1"/>
    </source>
</evidence>
<evidence type="ECO:0000256" key="1">
    <source>
        <dbReference type="ARBA" id="ARBA00004370"/>
    </source>
</evidence>
<name>A0AAN8G868_PATCE</name>
<keyword evidence="6 9" id="KW-1133">Transmembrane helix</keyword>